<dbReference type="RefSeq" id="XP_044378187.1">
    <property type="nucleotide sequence ID" value="XM_044522252.1"/>
</dbReference>
<dbReference type="FunFam" id="1.20.1250.20:FF:000002">
    <property type="entry name" value="Sugar transport protein 13"/>
    <property type="match status" value="1"/>
</dbReference>
<organism evidence="12">
    <name type="scientific">Triticum aestivum</name>
    <name type="common">Wheat</name>
    <dbReference type="NCBI Taxonomy" id="4565"/>
    <lineage>
        <taxon>Eukaryota</taxon>
        <taxon>Viridiplantae</taxon>
        <taxon>Streptophyta</taxon>
        <taxon>Embryophyta</taxon>
        <taxon>Tracheophyta</taxon>
        <taxon>Spermatophyta</taxon>
        <taxon>Magnoliopsida</taxon>
        <taxon>Liliopsida</taxon>
        <taxon>Poales</taxon>
        <taxon>Poaceae</taxon>
        <taxon>BOP clade</taxon>
        <taxon>Pooideae</taxon>
        <taxon>Triticodae</taxon>
        <taxon>Triticeae</taxon>
        <taxon>Triticinae</taxon>
        <taxon>Triticum</taxon>
    </lineage>
</organism>
<dbReference type="SUPFAM" id="SSF103473">
    <property type="entry name" value="MFS general substrate transporter"/>
    <property type="match status" value="1"/>
</dbReference>
<dbReference type="PRINTS" id="PR00171">
    <property type="entry name" value="SUGRTRNSPORT"/>
</dbReference>
<dbReference type="Gramene" id="TraesJUL1B03G00395270.1">
    <property type="protein sequence ID" value="TraesJUL1B03G00395270.1"/>
    <property type="gene ID" value="TraesJUL1B03G00395270"/>
</dbReference>
<keyword evidence="7 10" id="KW-1133">Transmembrane helix</keyword>
<dbReference type="Gramene" id="TraesARI1B03G00398880.1">
    <property type="protein sequence ID" value="TraesARI1B03G00398880.1"/>
    <property type="gene ID" value="TraesARI1B03G00398880"/>
</dbReference>
<dbReference type="InterPro" id="IPR020846">
    <property type="entry name" value="MFS_dom"/>
</dbReference>
<dbReference type="Gramene" id="TraesWEE_scaffold_108467_01G000200.1">
    <property type="protein sequence ID" value="TraesWEE_scaffold_108467_01G000200.1"/>
    <property type="gene ID" value="TraesWEE_scaffold_108467_01G000200"/>
</dbReference>
<evidence type="ECO:0000313" key="12">
    <source>
        <dbReference type="EnsemblPlants" id="TraesCS1B02G454800.2"/>
    </source>
</evidence>
<dbReference type="Gramene" id="TraesPARA_EIv1.0_0220110.1">
    <property type="protein sequence ID" value="TraesPARA_EIv1.0_0220110.1.CDS"/>
    <property type="gene ID" value="TraesPARA_EIv1.0_0220110"/>
</dbReference>
<keyword evidence="13" id="KW-1185">Reference proteome</keyword>
<feature type="transmembrane region" description="Helical" evidence="10">
    <location>
        <begin position="283"/>
        <end position="305"/>
    </location>
</feature>
<dbReference type="InterPro" id="IPR005829">
    <property type="entry name" value="Sugar_transporter_CS"/>
</dbReference>
<dbReference type="InterPro" id="IPR003663">
    <property type="entry name" value="Sugar/inositol_transpt"/>
</dbReference>
<dbReference type="Proteomes" id="UP000019116">
    <property type="component" value="Chromosome 1B"/>
</dbReference>
<evidence type="ECO:0000256" key="5">
    <source>
        <dbReference type="ARBA" id="ARBA00022692"/>
    </source>
</evidence>
<feature type="transmembrane region" description="Helical" evidence="10">
    <location>
        <begin position="12"/>
        <end position="34"/>
    </location>
</feature>
<dbReference type="PROSITE" id="PS50850">
    <property type="entry name" value="MFS"/>
    <property type="match status" value="1"/>
</dbReference>
<dbReference type="CDD" id="cd17361">
    <property type="entry name" value="MFS_STP"/>
    <property type="match status" value="1"/>
</dbReference>
<dbReference type="InterPro" id="IPR044778">
    <property type="entry name" value="MFS_STP/MST-like_plant"/>
</dbReference>
<evidence type="ECO:0000256" key="3">
    <source>
        <dbReference type="ARBA" id="ARBA00022448"/>
    </source>
</evidence>
<dbReference type="OrthoDB" id="6612291at2759"/>
<dbReference type="GO" id="GO:0015293">
    <property type="term" value="F:symporter activity"/>
    <property type="evidence" value="ECO:0007669"/>
    <property type="project" value="UniProtKB-KW"/>
</dbReference>
<evidence type="ECO:0000259" key="11">
    <source>
        <dbReference type="PROSITE" id="PS50850"/>
    </source>
</evidence>
<accession>A0A1D5SHG4</accession>
<dbReference type="InterPro" id="IPR036259">
    <property type="entry name" value="MFS_trans_sf"/>
</dbReference>
<dbReference type="GeneID" id="123100307"/>
<dbReference type="NCBIfam" id="TIGR00879">
    <property type="entry name" value="SP"/>
    <property type="match status" value="1"/>
</dbReference>
<evidence type="ECO:0000256" key="2">
    <source>
        <dbReference type="ARBA" id="ARBA00010992"/>
    </source>
</evidence>
<keyword evidence="3 9" id="KW-0813">Transport</keyword>
<feature type="transmembrane region" description="Helical" evidence="10">
    <location>
        <begin position="195"/>
        <end position="218"/>
    </location>
</feature>
<dbReference type="Gramene" id="TraesSYM1B03G00400730.1">
    <property type="protein sequence ID" value="TraesSYM1B03G00400730.1"/>
    <property type="gene ID" value="TraesSYM1B03G00400730"/>
</dbReference>
<dbReference type="GO" id="GO:0015145">
    <property type="term" value="F:monosaccharide transmembrane transporter activity"/>
    <property type="evidence" value="ECO:0007669"/>
    <property type="project" value="InterPro"/>
</dbReference>
<dbReference type="PANTHER" id="PTHR23500">
    <property type="entry name" value="SOLUTE CARRIER FAMILY 2, FACILITATED GLUCOSE TRANSPORTER"/>
    <property type="match status" value="1"/>
</dbReference>
<proteinExistence type="inferred from homology"/>
<feature type="transmembrane region" description="Helical" evidence="10">
    <location>
        <begin position="420"/>
        <end position="444"/>
    </location>
</feature>
<dbReference type="PROSITE" id="PS00216">
    <property type="entry name" value="SUGAR_TRANSPORT_1"/>
    <property type="match status" value="1"/>
</dbReference>
<feature type="transmembrane region" description="Helical" evidence="10">
    <location>
        <begin position="382"/>
        <end position="408"/>
    </location>
</feature>
<comment type="subcellular location">
    <subcellularLocation>
        <location evidence="1">Membrane</location>
        <topology evidence="1">Multi-pass membrane protein</topology>
    </subcellularLocation>
</comment>
<dbReference type="Gramene" id="TraesCS1B03G1217700.1">
    <property type="protein sequence ID" value="TraesCS1B03G1217700.1.CDS"/>
    <property type="gene ID" value="TraesCS1B03G1217700"/>
</dbReference>
<dbReference type="Gramene" id="TraesCS1B02G454800.1">
    <property type="protein sequence ID" value="TraesCS1B02G454800.1"/>
    <property type="gene ID" value="TraesCS1B02G454800"/>
</dbReference>
<dbReference type="PROSITE" id="PS00217">
    <property type="entry name" value="SUGAR_TRANSPORT_2"/>
    <property type="match status" value="1"/>
</dbReference>
<dbReference type="PANTHER" id="PTHR23500:SF420">
    <property type="entry name" value="MAJOR FACILITATOR SUPERFAMILY (MFS) PROFILE DOMAIN-CONTAINING PROTEIN"/>
    <property type="match status" value="1"/>
</dbReference>
<dbReference type="Gramene" id="TraesLDM1B03G00395190.1">
    <property type="protein sequence ID" value="TraesLDM1B03G00395190.1"/>
    <property type="gene ID" value="TraesLDM1B03G00395190"/>
</dbReference>
<dbReference type="EnsemblPlants" id="TraesCS1B02G454800.1">
    <property type="protein sequence ID" value="TraesCS1B02G454800.1"/>
    <property type="gene ID" value="TraesCS1B02G454800"/>
</dbReference>
<evidence type="ECO:0000256" key="1">
    <source>
        <dbReference type="ARBA" id="ARBA00004141"/>
    </source>
</evidence>
<dbReference type="Gene3D" id="1.20.1250.20">
    <property type="entry name" value="MFS general substrate transporter like domains"/>
    <property type="match status" value="1"/>
</dbReference>
<dbReference type="Pfam" id="PF00083">
    <property type="entry name" value="Sugar_tr"/>
    <property type="match status" value="1"/>
</dbReference>
<feature type="domain" description="Major facilitator superfamily (MFS) profile" evidence="11">
    <location>
        <begin position="21"/>
        <end position="474"/>
    </location>
</feature>
<protein>
    <recommendedName>
        <fullName evidence="11">Major facilitator superfamily (MFS) profile domain-containing protein</fullName>
    </recommendedName>
</protein>
<dbReference type="Gramene" id="TraesCAD_scaffold_105640_01G000200.1">
    <property type="protein sequence ID" value="TraesCAD_scaffold_105640_01G000200.1"/>
    <property type="gene ID" value="TraesCAD_scaffold_105640_01G000200"/>
</dbReference>
<feature type="transmembrane region" description="Helical" evidence="10">
    <location>
        <begin position="348"/>
        <end position="370"/>
    </location>
</feature>
<sequence length="504" mass="54487">MDGTGGGREYGGRVTAFVALSCVTASMGGVIYGYDIGVAGGVSSMEPFLREFFPDVYRRMKGDSRVSNYCKFDSQLLTLFTSSLYISGLFTAVLLSSWVTARCGRRPSMIVGGTAYLAGAAVSGGAVNVYMAILGRALLGVGLGFANQAVPLYLSEMAPTRYRGAFSNGFQFSLCLGDLASTITNYGVEKIKAGWGWRLSLALAGIPAVFLTVGSIFLPETPNSLVRQGKDHLVVKALLHKMRGFEAVDQELDDIIAANILATKPGDNGMHMILSQRRYRPQLAMAILIPSFSQLTGISAIGFYAPVLLRSIGVGESASLMSTIILVFVSSVSTLVSMFTVDRFGRRTLLLIGGIQMIICEVLIGAIMVAKLGDEGGISKTYAIILIFLMGVYVVGFGLSWGPLGWLVPSEIFPLEIRSAGQSITVASCFAFTICISQFFLAMLCQMKAYLFFFFAGWIMVMTAFVYFFLPETKGLPIEQIGKVWGKHWFWKKVLGVGEVTASY</sequence>
<dbReference type="Gramene" id="TraesCS1B02G454800.2">
    <property type="protein sequence ID" value="TraesCS1B02G454800.2"/>
    <property type="gene ID" value="TraesCS1B02G454800"/>
</dbReference>
<gene>
    <name evidence="12" type="primary">LOC123100307</name>
</gene>
<feature type="transmembrane region" description="Helical" evidence="10">
    <location>
        <begin position="76"/>
        <end position="98"/>
    </location>
</feature>
<keyword evidence="8 10" id="KW-0472">Membrane</keyword>
<keyword evidence="5 10" id="KW-0812">Transmembrane</keyword>
<keyword evidence="4" id="KW-0762">Sugar transport</keyword>
<evidence type="ECO:0000256" key="4">
    <source>
        <dbReference type="ARBA" id="ARBA00022597"/>
    </source>
</evidence>
<feature type="transmembrane region" description="Helical" evidence="10">
    <location>
        <begin position="110"/>
        <end position="133"/>
    </location>
</feature>
<dbReference type="Gramene" id="TraesROB_scaffold_105403_01G000200.1">
    <property type="protein sequence ID" value="TraesROB_scaffold_105403_01G000200.1"/>
    <property type="gene ID" value="TraesROB_scaffold_105403_01G000200"/>
</dbReference>
<dbReference type="GO" id="GO:0016020">
    <property type="term" value="C:membrane"/>
    <property type="evidence" value="ECO:0007669"/>
    <property type="project" value="UniProtKB-SubCell"/>
</dbReference>
<dbReference type="SMR" id="A0A1D5SHG4"/>
<keyword evidence="6" id="KW-0769">Symport</keyword>
<feature type="transmembrane region" description="Helical" evidence="10">
    <location>
        <begin position="450"/>
        <end position="470"/>
    </location>
</feature>
<dbReference type="Gramene" id="TraesCLE_scaffold_124493_01G000200.1">
    <property type="protein sequence ID" value="TraesCLE_scaffold_124493_01G000200.1"/>
    <property type="gene ID" value="TraesCLE_scaffold_124493_01G000200"/>
</dbReference>
<comment type="similarity">
    <text evidence="2 9">Belongs to the major facilitator superfamily. Sugar transporter (TC 2.A.1.1) family.</text>
</comment>
<name>A0A1D5SHG4_WHEAT</name>
<evidence type="ECO:0000256" key="6">
    <source>
        <dbReference type="ARBA" id="ARBA00022847"/>
    </source>
</evidence>
<dbReference type="Gramene" id="TraesJAG1B03G00394170.1">
    <property type="protein sequence ID" value="TraesJAG1B03G00394170.1"/>
    <property type="gene ID" value="TraesJAG1B03G00394170"/>
</dbReference>
<dbReference type="Gramene" id="TraesCS1B03G1217700.2">
    <property type="protein sequence ID" value="TraesCS1B03G1217700.2.CDS"/>
    <property type="gene ID" value="TraesCS1B03G1217700"/>
</dbReference>
<reference evidence="12" key="1">
    <citation type="submission" date="2018-08" db="EMBL/GenBank/DDBJ databases">
        <authorList>
            <person name="Rossello M."/>
        </authorList>
    </citation>
    <scope>NUCLEOTIDE SEQUENCE [LARGE SCALE GENOMIC DNA]</scope>
    <source>
        <strain evidence="12">cv. Chinese Spring</strain>
    </source>
</reference>
<dbReference type="Gramene" id="TraesMAC1B03G00395290.1">
    <property type="protein sequence ID" value="TraesMAC1B03G00395290.1"/>
    <property type="gene ID" value="TraesMAC1B03G00395290"/>
</dbReference>
<evidence type="ECO:0000313" key="13">
    <source>
        <dbReference type="Proteomes" id="UP000019116"/>
    </source>
</evidence>
<dbReference type="STRING" id="4565.A0A1D5SHG4"/>
<dbReference type="InterPro" id="IPR005828">
    <property type="entry name" value="MFS_sugar_transport-like"/>
</dbReference>
<dbReference type="InterPro" id="IPR045262">
    <property type="entry name" value="STP/PLT_plant"/>
</dbReference>
<feature type="transmembrane region" description="Helical" evidence="10">
    <location>
        <begin position="317"/>
        <end position="341"/>
    </location>
</feature>
<dbReference type="EnsemblPlants" id="TraesCS1B02G454800.2">
    <property type="protein sequence ID" value="TraesCS1B02G454800.2"/>
    <property type="gene ID" value="TraesCS1B02G454800"/>
</dbReference>
<evidence type="ECO:0000256" key="9">
    <source>
        <dbReference type="RuleBase" id="RU003346"/>
    </source>
</evidence>
<reference evidence="12" key="2">
    <citation type="submission" date="2018-10" db="UniProtKB">
        <authorList>
            <consortium name="EnsemblPlants"/>
        </authorList>
    </citation>
    <scope>IDENTIFICATION</scope>
</reference>
<evidence type="ECO:0000256" key="7">
    <source>
        <dbReference type="ARBA" id="ARBA00022989"/>
    </source>
</evidence>
<dbReference type="AlphaFoldDB" id="A0A1D5SHG4"/>
<evidence type="ECO:0000256" key="8">
    <source>
        <dbReference type="ARBA" id="ARBA00023136"/>
    </source>
</evidence>
<dbReference type="OMA" id="YHAAGDE"/>
<evidence type="ECO:0000256" key="10">
    <source>
        <dbReference type="SAM" id="Phobius"/>
    </source>
</evidence>